<evidence type="ECO:0000313" key="2">
    <source>
        <dbReference type="Proteomes" id="UP000198211"/>
    </source>
</evidence>
<protein>
    <submittedName>
        <fullName evidence="1">Uncharacterized protein</fullName>
    </submittedName>
</protein>
<name>A0A225W3T5_9STRA</name>
<gene>
    <name evidence="1" type="ORF">PHMEG_00014498</name>
</gene>
<dbReference type="AlphaFoldDB" id="A0A225W3T5"/>
<dbReference type="EMBL" id="NBNE01001871">
    <property type="protein sequence ID" value="OWZ12356.1"/>
    <property type="molecule type" value="Genomic_DNA"/>
</dbReference>
<dbReference type="Proteomes" id="UP000198211">
    <property type="component" value="Unassembled WGS sequence"/>
</dbReference>
<accession>A0A225W3T5</accession>
<comment type="caution">
    <text evidence="1">The sequence shown here is derived from an EMBL/GenBank/DDBJ whole genome shotgun (WGS) entry which is preliminary data.</text>
</comment>
<proteinExistence type="predicted"/>
<sequence>MDEVKEYEAEWKRILSKIFITTLCIQSNQVHVLLYYNSPSLLDVLLLDE</sequence>
<organism evidence="1 2">
    <name type="scientific">Phytophthora megakarya</name>
    <dbReference type="NCBI Taxonomy" id="4795"/>
    <lineage>
        <taxon>Eukaryota</taxon>
        <taxon>Sar</taxon>
        <taxon>Stramenopiles</taxon>
        <taxon>Oomycota</taxon>
        <taxon>Peronosporomycetes</taxon>
        <taxon>Peronosporales</taxon>
        <taxon>Peronosporaceae</taxon>
        <taxon>Phytophthora</taxon>
    </lineage>
</organism>
<reference evidence="2" key="1">
    <citation type="submission" date="2017-03" db="EMBL/GenBank/DDBJ databases">
        <title>Phytopthora megakarya and P. palmivora, two closely related causual agents of cacao black pod achieved similar genome size and gene model numbers by different mechanisms.</title>
        <authorList>
            <person name="Ali S."/>
            <person name="Shao J."/>
            <person name="Larry D.J."/>
            <person name="Kronmiller B."/>
            <person name="Shen D."/>
            <person name="Strem M.D."/>
            <person name="Melnick R.L."/>
            <person name="Guiltinan M.J."/>
            <person name="Tyler B.M."/>
            <person name="Meinhardt L.W."/>
            <person name="Bailey B.A."/>
        </authorList>
    </citation>
    <scope>NUCLEOTIDE SEQUENCE [LARGE SCALE GENOMIC DNA]</scope>
    <source>
        <strain evidence="2">zdho120</strain>
    </source>
</reference>
<evidence type="ECO:0000313" key="1">
    <source>
        <dbReference type="EMBL" id="OWZ12356.1"/>
    </source>
</evidence>
<keyword evidence="2" id="KW-1185">Reference proteome</keyword>